<evidence type="ECO:0000313" key="3">
    <source>
        <dbReference type="Proteomes" id="UP000772434"/>
    </source>
</evidence>
<dbReference type="AlphaFoldDB" id="A0A9P5PAF4"/>
<dbReference type="Proteomes" id="UP000772434">
    <property type="component" value="Unassembled WGS sequence"/>
</dbReference>
<accession>A0A9P5PAF4</accession>
<evidence type="ECO:0000256" key="1">
    <source>
        <dbReference type="SAM" id="MobiDB-lite"/>
    </source>
</evidence>
<feature type="region of interest" description="Disordered" evidence="1">
    <location>
        <begin position="171"/>
        <end position="211"/>
    </location>
</feature>
<comment type="caution">
    <text evidence="2">The sequence shown here is derived from an EMBL/GenBank/DDBJ whole genome shotgun (WGS) entry which is preliminary data.</text>
</comment>
<dbReference type="EMBL" id="JADNRY010000273">
    <property type="protein sequence ID" value="KAF9059878.1"/>
    <property type="molecule type" value="Genomic_DNA"/>
</dbReference>
<sequence length="211" mass="23691">MNISPTTSNSSSTFTANVVLTTHSTSVSTFTTLRIAVVEVEEIPENTPNASTGSESPLTSNRESTNGEDETSTRHNSPALQLRPILIPRPLNAKDVKTAPWSELLITSYRFIARQAVDFHLDIKKPFSGQAVLMLGKARQHVKSVILQFSAHQKHWGADLLLKDQFKSKKDTLSAKERREKEKREEGEKEQQENEKRTTKKKPTSDVRPLL</sequence>
<organism evidence="2 3">
    <name type="scientific">Rhodocollybia butyracea</name>
    <dbReference type="NCBI Taxonomy" id="206335"/>
    <lineage>
        <taxon>Eukaryota</taxon>
        <taxon>Fungi</taxon>
        <taxon>Dikarya</taxon>
        <taxon>Basidiomycota</taxon>
        <taxon>Agaricomycotina</taxon>
        <taxon>Agaricomycetes</taxon>
        <taxon>Agaricomycetidae</taxon>
        <taxon>Agaricales</taxon>
        <taxon>Marasmiineae</taxon>
        <taxon>Omphalotaceae</taxon>
        <taxon>Rhodocollybia</taxon>
    </lineage>
</organism>
<feature type="compositionally biased region" description="Basic and acidic residues" evidence="1">
    <location>
        <begin position="171"/>
        <end position="197"/>
    </location>
</feature>
<dbReference type="OrthoDB" id="2957687at2759"/>
<feature type="compositionally biased region" description="Polar residues" evidence="1">
    <location>
        <begin position="46"/>
        <end position="64"/>
    </location>
</feature>
<gene>
    <name evidence="2" type="ORF">BDP27DRAFT_1371042</name>
</gene>
<name>A0A9P5PAF4_9AGAR</name>
<reference evidence="2" key="1">
    <citation type="submission" date="2020-11" db="EMBL/GenBank/DDBJ databases">
        <authorList>
            <consortium name="DOE Joint Genome Institute"/>
            <person name="Ahrendt S."/>
            <person name="Riley R."/>
            <person name="Andreopoulos W."/>
            <person name="Labutti K."/>
            <person name="Pangilinan J."/>
            <person name="Ruiz-Duenas F.J."/>
            <person name="Barrasa J.M."/>
            <person name="Sanchez-Garcia M."/>
            <person name="Camarero S."/>
            <person name="Miyauchi S."/>
            <person name="Serrano A."/>
            <person name="Linde D."/>
            <person name="Babiker R."/>
            <person name="Drula E."/>
            <person name="Ayuso-Fernandez I."/>
            <person name="Pacheco R."/>
            <person name="Padilla G."/>
            <person name="Ferreira P."/>
            <person name="Barriuso J."/>
            <person name="Kellner H."/>
            <person name="Castanera R."/>
            <person name="Alfaro M."/>
            <person name="Ramirez L."/>
            <person name="Pisabarro A.G."/>
            <person name="Kuo A."/>
            <person name="Tritt A."/>
            <person name="Lipzen A."/>
            <person name="He G."/>
            <person name="Yan M."/>
            <person name="Ng V."/>
            <person name="Cullen D."/>
            <person name="Martin F."/>
            <person name="Rosso M.-N."/>
            <person name="Henrissat B."/>
            <person name="Hibbett D."/>
            <person name="Martinez A.T."/>
            <person name="Grigoriev I.V."/>
        </authorList>
    </citation>
    <scope>NUCLEOTIDE SEQUENCE</scope>
    <source>
        <strain evidence="2">AH 40177</strain>
    </source>
</reference>
<protein>
    <submittedName>
        <fullName evidence="2">Uncharacterized protein</fullName>
    </submittedName>
</protein>
<proteinExistence type="predicted"/>
<keyword evidence="3" id="KW-1185">Reference proteome</keyword>
<evidence type="ECO:0000313" key="2">
    <source>
        <dbReference type="EMBL" id="KAF9059878.1"/>
    </source>
</evidence>
<feature type="region of interest" description="Disordered" evidence="1">
    <location>
        <begin position="44"/>
        <end position="77"/>
    </location>
</feature>